<dbReference type="SUPFAM" id="SSF53271">
    <property type="entry name" value="PRTase-like"/>
    <property type="match status" value="1"/>
</dbReference>
<dbReference type="RefSeq" id="WP_186841513.1">
    <property type="nucleotide sequence ID" value="NZ_WJBC01000004.1"/>
</dbReference>
<name>A0ABR6WSJ6_9FIRM</name>
<dbReference type="EMBL" id="WJBC01000004">
    <property type="protein sequence ID" value="MBC3803601.1"/>
    <property type="molecule type" value="Genomic_DNA"/>
</dbReference>
<proteinExistence type="inferred from homology"/>
<gene>
    <name evidence="8" type="primary">purR</name>
    <name evidence="8" type="ORF">GH808_04035</name>
</gene>
<dbReference type="PANTHER" id="PTHR43864">
    <property type="entry name" value="HYPOXANTHINE/GUANINE PHOSPHORIBOSYLTRANSFERASE"/>
    <property type="match status" value="1"/>
</dbReference>
<dbReference type="InterPro" id="IPR029057">
    <property type="entry name" value="PRTase-like"/>
</dbReference>
<evidence type="ECO:0000256" key="2">
    <source>
        <dbReference type="ARBA" id="ARBA00023015"/>
    </source>
</evidence>
<dbReference type="Gene3D" id="1.10.10.10">
    <property type="entry name" value="Winged helix-like DNA-binding domain superfamily/Winged helix DNA-binding domain"/>
    <property type="match status" value="1"/>
</dbReference>
<dbReference type="InterPro" id="IPR010078">
    <property type="entry name" value="PurR_Bsub"/>
</dbReference>
<dbReference type="CDD" id="cd06223">
    <property type="entry name" value="PRTases_typeI"/>
    <property type="match status" value="1"/>
</dbReference>
<dbReference type="Pfam" id="PF09182">
    <property type="entry name" value="PuR_N"/>
    <property type="match status" value="1"/>
</dbReference>
<keyword evidence="3" id="KW-0238">DNA-binding</keyword>
<keyword evidence="9" id="KW-1185">Reference proteome</keyword>
<dbReference type="Gene3D" id="3.40.50.2020">
    <property type="match status" value="1"/>
</dbReference>
<dbReference type="InterPro" id="IPR036390">
    <property type="entry name" value="WH_DNA-bd_sf"/>
</dbReference>
<evidence type="ECO:0000313" key="8">
    <source>
        <dbReference type="EMBL" id="MBC3803601.1"/>
    </source>
</evidence>
<keyword evidence="4" id="KW-0804">Transcription</keyword>
<accession>A0ABR6WSJ6</accession>
<reference evidence="8 9" key="1">
    <citation type="journal article" date="2020" name="mSystems">
        <title>Defining Genomic and Predicted Metabolic Features of the Acetobacterium Genus.</title>
        <authorList>
            <person name="Ross D.E."/>
            <person name="Marshall C.W."/>
            <person name="Gulliver D."/>
            <person name="May H.D."/>
            <person name="Norman R.S."/>
        </authorList>
    </citation>
    <scope>NUCLEOTIDE SEQUENCE [LARGE SCALE GENOMIC DNA]</scope>
    <source>
        <strain evidence="8 9">DSM 8238</strain>
    </source>
</reference>
<comment type="caution">
    <text evidence="8">The sequence shown here is derived from an EMBL/GenBank/DDBJ whole genome shotgun (WGS) entry which is preliminary data.</text>
</comment>
<evidence type="ECO:0000256" key="4">
    <source>
        <dbReference type="ARBA" id="ARBA00023163"/>
    </source>
</evidence>
<dbReference type="Pfam" id="PF00156">
    <property type="entry name" value="Pribosyltran"/>
    <property type="match status" value="1"/>
</dbReference>
<organism evidence="8 9">
    <name type="scientific">Acetobacterium fimetarium</name>
    <dbReference type="NCBI Taxonomy" id="52691"/>
    <lineage>
        <taxon>Bacteria</taxon>
        <taxon>Bacillati</taxon>
        <taxon>Bacillota</taxon>
        <taxon>Clostridia</taxon>
        <taxon>Eubacteriales</taxon>
        <taxon>Eubacteriaceae</taxon>
        <taxon>Acetobacterium</taxon>
    </lineage>
</organism>
<dbReference type="SUPFAM" id="SSF46785">
    <property type="entry name" value="Winged helix' DNA-binding domain"/>
    <property type="match status" value="1"/>
</dbReference>
<evidence type="ECO:0000313" key="9">
    <source>
        <dbReference type="Proteomes" id="UP000603234"/>
    </source>
</evidence>
<protein>
    <submittedName>
        <fullName evidence="8">Pur operon repressor</fullName>
    </submittedName>
</protein>
<evidence type="ECO:0000256" key="1">
    <source>
        <dbReference type="ARBA" id="ARBA00011738"/>
    </source>
</evidence>
<sequence>MKKNERISIITKVLSDHPSKVFSYNYFTDLLEVGKSSVCEDVAIVKNAVEMMGAGCVETYSGASGGVVYRPGVTKTEEMAILTEIADLLQEPSRKIQGGFVYYSDILSSPRYSKKIGRIIASKYVDMNIEYVVTTETKGIPAALETAHYLNVPMGIIRRSNRVTEGATTSVNYISGSSNKIKTMYLSRRIDLTAKKVLIIDDFMKGGGTAKGMANLMEEVGAEVMGICVIFVTRSPLEKLVDNFTSLIWMDDENIEGNGIGVSFSAEY</sequence>
<dbReference type="InterPro" id="IPR036388">
    <property type="entry name" value="WH-like_DNA-bd_sf"/>
</dbReference>
<evidence type="ECO:0000256" key="5">
    <source>
        <dbReference type="ARBA" id="ARBA00049656"/>
    </source>
</evidence>
<dbReference type="PANTHER" id="PTHR43864:SF2">
    <property type="entry name" value="PUR OPERON REPRESSOR"/>
    <property type="match status" value="1"/>
</dbReference>
<dbReference type="InterPro" id="IPR050118">
    <property type="entry name" value="Pur/Pyrimidine_PRTase"/>
</dbReference>
<dbReference type="InterPro" id="IPR015265">
    <property type="entry name" value="PuR_N"/>
</dbReference>
<comment type="subunit">
    <text evidence="1">Homodimer.</text>
</comment>
<dbReference type="NCBIfam" id="TIGR01743">
    <property type="entry name" value="purR_Bsub"/>
    <property type="match status" value="1"/>
</dbReference>
<comment type="similarity">
    <text evidence="5">Belongs to the purine/pyrimidine phosphoribosyltransferase family. PurR subfamily.</text>
</comment>
<evidence type="ECO:0000259" key="6">
    <source>
        <dbReference type="Pfam" id="PF00156"/>
    </source>
</evidence>
<evidence type="ECO:0000256" key="3">
    <source>
        <dbReference type="ARBA" id="ARBA00023125"/>
    </source>
</evidence>
<feature type="domain" description="Bacterial purine repressor N-terminal" evidence="7">
    <location>
        <begin position="2"/>
        <end position="71"/>
    </location>
</feature>
<dbReference type="InterPro" id="IPR000836">
    <property type="entry name" value="PRTase_dom"/>
</dbReference>
<evidence type="ECO:0000259" key="7">
    <source>
        <dbReference type="Pfam" id="PF09182"/>
    </source>
</evidence>
<dbReference type="Proteomes" id="UP000603234">
    <property type="component" value="Unassembled WGS sequence"/>
</dbReference>
<keyword evidence="2" id="KW-0805">Transcription regulation</keyword>
<feature type="domain" description="Phosphoribosyltransferase" evidence="6">
    <location>
        <begin position="104"/>
        <end position="246"/>
    </location>
</feature>